<sequence>MKAVLAIDQGTTSTRSLLIDEATAVRAAFRVELVQSYPAAGWVEHDPEAIWRDVVSTARDALDKAVGLGLDVAAIGIANQRETCVLWDRESGQPIHPAIVWQDRRGADWCQRFIDDGLEPDVRNKTGLLLDSYFTASKLAWLLDTIPSARDLAERGRLAFGTIDCFLLWRLTGGKVHATDATNASRTLLFDIGKMAWCPELCRMFAIPMQILPQVRENDALFGMSERHVLGVSLPVTGMVGDQQAALIGQGCLGRGDAKITLGTGGFAMQNTGSHICHSEHRMLATVACYSAGAAHYAMEGAFFVAGAGVKWTRDKLGLVASSAETEVMARSLPDNAGVYLVPAFVGLGAPHWNPTARAVLTGMTFGTGPEHIVRAALECVAYQAADLLNAMTLDSGLTFDALKVDGGMVVNDWLCQFLADILDMSILRPANIETTALGAAFLAGTGAGIWSALPDATSRVPLDRHFVPTMAMTERNRLLSGWRDAVRHVLC</sequence>
<keyword evidence="5" id="KW-0319">Glycerol metabolism</keyword>
<dbReference type="PANTHER" id="PTHR10196">
    <property type="entry name" value="SUGAR KINASE"/>
    <property type="match status" value="1"/>
</dbReference>
<dbReference type="Proteomes" id="UP001267638">
    <property type="component" value="Unassembled WGS sequence"/>
</dbReference>
<dbReference type="InterPro" id="IPR005999">
    <property type="entry name" value="Glycerol_kin"/>
</dbReference>
<evidence type="ECO:0000313" key="10">
    <source>
        <dbReference type="EMBL" id="MDR7157223.1"/>
    </source>
</evidence>
<name>A0ABU1X6K7_SPHXE</name>
<dbReference type="Pfam" id="PF02782">
    <property type="entry name" value="FGGY_C"/>
    <property type="match status" value="1"/>
</dbReference>
<dbReference type="Gene3D" id="3.30.420.40">
    <property type="match status" value="2"/>
</dbReference>
<accession>A0ABU1X6K7</accession>
<dbReference type="NCBIfam" id="NF000756">
    <property type="entry name" value="PRK00047.1"/>
    <property type="match status" value="1"/>
</dbReference>
<dbReference type="InterPro" id="IPR018484">
    <property type="entry name" value="FGGY_N"/>
</dbReference>
<comment type="similarity">
    <text evidence="1 7">Belongs to the FGGY kinase family.</text>
</comment>
<feature type="domain" description="Carbohydrate kinase FGGY C-terminal" evidence="9">
    <location>
        <begin position="258"/>
        <end position="446"/>
    </location>
</feature>
<evidence type="ECO:0000256" key="3">
    <source>
        <dbReference type="ARBA" id="ARBA00022741"/>
    </source>
</evidence>
<comment type="caution">
    <text evidence="10">The sequence shown here is derived from an EMBL/GenBank/DDBJ whole genome shotgun (WGS) entry which is preliminary data.</text>
</comment>
<dbReference type="NCBIfam" id="TIGR01311">
    <property type="entry name" value="glycerol_kin"/>
    <property type="match status" value="1"/>
</dbReference>
<gene>
    <name evidence="10" type="ORF">J2W40_004071</name>
</gene>
<dbReference type="InterPro" id="IPR000577">
    <property type="entry name" value="Carb_kinase_FGGY"/>
</dbReference>
<keyword evidence="4 7" id="KW-0418">Kinase</keyword>
<evidence type="ECO:0000256" key="5">
    <source>
        <dbReference type="ARBA" id="ARBA00022798"/>
    </source>
</evidence>
<protein>
    <submittedName>
        <fullName evidence="10">Glycerol kinase</fullName>
        <ecNumber evidence="10">2.7.1.30</ecNumber>
    </submittedName>
</protein>
<evidence type="ECO:0000256" key="2">
    <source>
        <dbReference type="ARBA" id="ARBA00022679"/>
    </source>
</evidence>
<dbReference type="SUPFAM" id="SSF53067">
    <property type="entry name" value="Actin-like ATPase domain"/>
    <property type="match status" value="2"/>
</dbReference>
<keyword evidence="2 7" id="KW-0808">Transferase</keyword>
<feature type="domain" description="Carbohydrate kinase FGGY N-terminal" evidence="8">
    <location>
        <begin position="4"/>
        <end position="249"/>
    </location>
</feature>
<dbReference type="CDD" id="cd07786">
    <property type="entry name" value="FGGY_EcGK_like"/>
    <property type="match status" value="1"/>
</dbReference>
<evidence type="ECO:0000313" key="11">
    <source>
        <dbReference type="Proteomes" id="UP001267638"/>
    </source>
</evidence>
<keyword evidence="3" id="KW-0547">Nucleotide-binding</keyword>
<dbReference type="PROSITE" id="PS00445">
    <property type="entry name" value="FGGY_KINASES_2"/>
    <property type="match status" value="1"/>
</dbReference>
<dbReference type="EC" id="2.7.1.30" evidence="10"/>
<evidence type="ECO:0000259" key="9">
    <source>
        <dbReference type="Pfam" id="PF02782"/>
    </source>
</evidence>
<keyword evidence="6" id="KW-0067">ATP-binding</keyword>
<dbReference type="RefSeq" id="WP_310227736.1">
    <property type="nucleotide sequence ID" value="NZ_JAVDWV010000034.1"/>
</dbReference>
<keyword evidence="11" id="KW-1185">Reference proteome</keyword>
<dbReference type="InterPro" id="IPR043129">
    <property type="entry name" value="ATPase_NBD"/>
</dbReference>
<dbReference type="EMBL" id="JAVDWV010000034">
    <property type="protein sequence ID" value="MDR7157223.1"/>
    <property type="molecule type" value="Genomic_DNA"/>
</dbReference>
<dbReference type="InterPro" id="IPR018483">
    <property type="entry name" value="Carb_kinase_FGGY_CS"/>
</dbReference>
<reference evidence="10 11" key="1">
    <citation type="submission" date="2023-07" db="EMBL/GenBank/DDBJ databases">
        <title>Sorghum-associated microbial communities from plants grown in Nebraska, USA.</title>
        <authorList>
            <person name="Schachtman D."/>
        </authorList>
    </citation>
    <scope>NUCLEOTIDE SEQUENCE [LARGE SCALE GENOMIC DNA]</scope>
    <source>
        <strain evidence="10 11">4256</strain>
    </source>
</reference>
<evidence type="ECO:0000259" key="8">
    <source>
        <dbReference type="Pfam" id="PF00370"/>
    </source>
</evidence>
<proteinExistence type="inferred from homology"/>
<evidence type="ECO:0000256" key="1">
    <source>
        <dbReference type="ARBA" id="ARBA00009156"/>
    </source>
</evidence>
<dbReference type="PANTHER" id="PTHR10196:SF78">
    <property type="entry name" value="GLYCEROL KINASE"/>
    <property type="match status" value="1"/>
</dbReference>
<evidence type="ECO:0000256" key="7">
    <source>
        <dbReference type="RuleBase" id="RU003733"/>
    </source>
</evidence>
<dbReference type="Pfam" id="PF00370">
    <property type="entry name" value="FGGY_N"/>
    <property type="match status" value="1"/>
</dbReference>
<evidence type="ECO:0000256" key="4">
    <source>
        <dbReference type="ARBA" id="ARBA00022777"/>
    </source>
</evidence>
<organism evidence="10 11">
    <name type="scientific">Sphingobium xenophagum</name>
    <dbReference type="NCBI Taxonomy" id="121428"/>
    <lineage>
        <taxon>Bacteria</taxon>
        <taxon>Pseudomonadati</taxon>
        <taxon>Pseudomonadota</taxon>
        <taxon>Alphaproteobacteria</taxon>
        <taxon>Sphingomonadales</taxon>
        <taxon>Sphingomonadaceae</taxon>
        <taxon>Sphingobium</taxon>
    </lineage>
</organism>
<dbReference type="InterPro" id="IPR018485">
    <property type="entry name" value="FGGY_C"/>
</dbReference>
<evidence type="ECO:0000256" key="6">
    <source>
        <dbReference type="ARBA" id="ARBA00022840"/>
    </source>
</evidence>
<dbReference type="GO" id="GO:0004370">
    <property type="term" value="F:glycerol kinase activity"/>
    <property type="evidence" value="ECO:0007669"/>
    <property type="project" value="UniProtKB-EC"/>
</dbReference>
<dbReference type="PIRSF" id="PIRSF000538">
    <property type="entry name" value="GlpK"/>
    <property type="match status" value="1"/>
</dbReference>